<dbReference type="SUPFAM" id="SSF53697">
    <property type="entry name" value="SIS domain"/>
    <property type="match status" value="1"/>
</dbReference>
<organism evidence="5 6">
    <name type="scientific">Fodinicola feengrottensis</name>
    <dbReference type="NCBI Taxonomy" id="435914"/>
    <lineage>
        <taxon>Bacteria</taxon>
        <taxon>Bacillati</taxon>
        <taxon>Actinomycetota</taxon>
        <taxon>Actinomycetes</taxon>
        <taxon>Mycobacteriales</taxon>
        <taxon>Fodinicola</taxon>
    </lineage>
</organism>
<dbReference type="InterPro" id="IPR046348">
    <property type="entry name" value="SIS_dom_sf"/>
</dbReference>
<gene>
    <name evidence="5" type="ORF">GCM10009765_52330</name>
</gene>
<dbReference type="PANTHER" id="PTHR10937:SF0">
    <property type="entry name" value="GLUTAMINE--FRUCTOSE-6-PHOSPHATE TRANSAMINASE (ISOMERIZING)"/>
    <property type="match status" value="1"/>
</dbReference>
<evidence type="ECO:0000259" key="4">
    <source>
        <dbReference type="Pfam" id="PF01380"/>
    </source>
</evidence>
<evidence type="ECO:0000256" key="3">
    <source>
        <dbReference type="ARBA" id="ARBA00016090"/>
    </source>
</evidence>
<feature type="domain" description="SIS" evidence="4">
    <location>
        <begin position="191"/>
        <end position="310"/>
    </location>
</feature>
<protein>
    <recommendedName>
        <fullName evidence="3">Glutamine--fructose-6-phosphate aminotransferase [isomerizing]</fullName>
        <ecNumber evidence="2">2.6.1.16</ecNumber>
    </recommendedName>
</protein>
<dbReference type="Proteomes" id="UP001500618">
    <property type="component" value="Unassembled WGS sequence"/>
</dbReference>
<keyword evidence="5" id="KW-0032">Aminotransferase</keyword>
<accession>A0ABP4U315</accession>
<dbReference type="RefSeq" id="WP_344313096.1">
    <property type="nucleotide sequence ID" value="NZ_BAAANY010000020.1"/>
</dbReference>
<dbReference type="EMBL" id="BAAANY010000020">
    <property type="protein sequence ID" value="GAA1696621.1"/>
    <property type="molecule type" value="Genomic_DNA"/>
</dbReference>
<keyword evidence="6" id="KW-1185">Reference proteome</keyword>
<dbReference type="PANTHER" id="PTHR10937">
    <property type="entry name" value="GLUCOSAMINE--FRUCTOSE-6-PHOSPHATE AMINOTRANSFERASE, ISOMERIZING"/>
    <property type="match status" value="1"/>
</dbReference>
<dbReference type="EC" id="2.6.1.16" evidence="2"/>
<name>A0ABP4U315_9ACTN</name>
<dbReference type="GO" id="GO:0008483">
    <property type="term" value="F:transaminase activity"/>
    <property type="evidence" value="ECO:0007669"/>
    <property type="project" value="UniProtKB-KW"/>
</dbReference>
<dbReference type="Pfam" id="PF01380">
    <property type="entry name" value="SIS"/>
    <property type="match status" value="1"/>
</dbReference>
<dbReference type="InterPro" id="IPR001347">
    <property type="entry name" value="SIS_dom"/>
</dbReference>
<evidence type="ECO:0000313" key="5">
    <source>
        <dbReference type="EMBL" id="GAA1696621.1"/>
    </source>
</evidence>
<sequence>MDYYQAVASQAANLERSANIVREQLGALDLSRWQLGVLAVASMGASSHAGHALVHRLGRYGRRAINVDASEILALGPKSDVADGYVFVSEGGRSRETIAAAQQIGGNERLGITNDPTAPLSQVVDATFGIGHGEDSRVYTVGYTATLQAFGLLATALDGICDGDDWPALPALVDRTLTDLAVQAFEIADALTEVTSIDVVGAGLARASASESALLIRESTRISTAAYETYQFLHGPMEALTRQRACVLFGEEREVRLARYLAAAKVPTVLVTSATVAAAKNLHVVPIPAVSGLSRAILQILPIQLLAGDLARRFGLKVNGFQHTQDDTKIDHV</sequence>
<proteinExistence type="predicted"/>
<comment type="caution">
    <text evidence="5">The sequence shown here is derived from an EMBL/GenBank/DDBJ whole genome shotgun (WGS) entry which is preliminary data.</text>
</comment>
<keyword evidence="5" id="KW-0808">Transferase</keyword>
<evidence type="ECO:0000256" key="2">
    <source>
        <dbReference type="ARBA" id="ARBA00012916"/>
    </source>
</evidence>
<dbReference type="Gene3D" id="3.40.50.10490">
    <property type="entry name" value="Glucose-6-phosphate isomerase like protein, domain 1"/>
    <property type="match status" value="2"/>
</dbReference>
<comment type="catalytic activity">
    <reaction evidence="1">
        <text>D-fructose 6-phosphate + L-glutamine = D-glucosamine 6-phosphate + L-glutamate</text>
        <dbReference type="Rhea" id="RHEA:13237"/>
        <dbReference type="ChEBI" id="CHEBI:29985"/>
        <dbReference type="ChEBI" id="CHEBI:58359"/>
        <dbReference type="ChEBI" id="CHEBI:58725"/>
        <dbReference type="ChEBI" id="CHEBI:61527"/>
        <dbReference type="EC" id="2.6.1.16"/>
    </reaction>
</comment>
<evidence type="ECO:0000256" key="1">
    <source>
        <dbReference type="ARBA" id="ARBA00001031"/>
    </source>
</evidence>
<evidence type="ECO:0000313" key="6">
    <source>
        <dbReference type="Proteomes" id="UP001500618"/>
    </source>
</evidence>
<reference evidence="6" key="1">
    <citation type="journal article" date="2019" name="Int. J. Syst. Evol. Microbiol.">
        <title>The Global Catalogue of Microorganisms (GCM) 10K type strain sequencing project: providing services to taxonomists for standard genome sequencing and annotation.</title>
        <authorList>
            <consortium name="The Broad Institute Genomics Platform"/>
            <consortium name="The Broad Institute Genome Sequencing Center for Infectious Disease"/>
            <person name="Wu L."/>
            <person name="Ma J."/>
        </authorList>
    </citation>
    <scope>NUCLEOTIDE SEQUENCE [LARGE SCALE GENOMIC DNA]</scope>
    <source>
        <strain evidence="6">JCM 14718</strain>
    </source>
</reference>